<name>A0A068X1F1_ECHGR</name>
<sequence length="549" mass="59000">MHTPPVLVLNLVQPGQRLIPPKQPSFAKHANYLQSVESVKLETLSAVHFITSTRLVSARYVLSGSVLSRPVSCNHVAKGHHECIEYKNKEDLQSKSCDHADDTQALSNESLECFECKRVRVAALLSLTPSVTASRRDSLPITLFTHVNKKISVPATFWTLGQFTTLCATCIDDEVSEEVDEVDAIITTTNALHSCLSATQYSTRTSKSPCISSAISCLPSLPSHFAQSIIVKANAVGTPTVYYCNEANILHYRLCFANGLIRHSAACNEPLCPEKAREARTTACPRACLVSAEFGATTCPVDWTNISPHVGNREMHETDSLHCPMLSCSATPSAHLKPQHLSLAHLEAFTTVQCEVCCTPTSELPQIGETSNCIESTAFPSSPNHLPTTLAMGVICSVSSEDVSQVSCCKSTTLTNTTTTTTTTPPSPFLPPSPSVSLPSTPSTTIYPLLWDNHVSCAVPSIPSPLPSTSPTHLSLQLPQTNHALLSTLAGVNTVLKVEHLGDTLTVKNVHPSDTPVLGPLICGSFNSTGRNSSYVPCQVNRVRSPLTV</sequence>
<feature type="region of interest" description="Disordered" evidence="1">
    <location>
        <begin position="415"/>
        <end position="437"/>
    </location>
</feature>
<evidence type="ECO:0000313" key="2">
    <source>
        <dbReference type="EMBL" id="CDS23752.1"/>
    </source>
</evidence>
<evidence type="ECO:0000313" key="3">
    <source>
        <dbReference type="Proteomes" id="UP000492820"/>
    </source>
</evidence>
<dbReference type="Proteomes" id="UP000492820">
    <property type="component" value="Unassembled WGS sequence"/>
</dbReference>
<dbReference type="EMBL" id="LK028593">
    <property type="protein sequence ID" value="CDS23752.1"/>
    <property type="molecule type" value="Genomic_DNA"/>
</dbReference>
<evidence type="ECO:0000256" key="1">
    <source>
        <dbReference type="SAM" id="MobiDB-lite"/>
    </source>
</evidence>
<dbReference type="AlphaFoldDB" id="A0A068X1F1"/>
<feature type="compositionally biased region" description="Low complexity" evidence="1">
    <location>
        <begin position="415"/>
        <end position="424"/>
    </location>
</feature>
<reference evidence="4" key="3">
    <citation type="submission" date="2020-10" db="UniProtKB">
        <authorList>
            <consortium name="WormBaseParasite"/>
        </authorList>
    </citation>
    <scope>IDENTIFICATION</scope>
</reference>
<accession>A0A068X1F1</accession>
<reference evidence="2" key="2">
    <citation type="submission" date="2014-06" db="EMBL/GenBank/DDBJ databases">
        <authorList>
            <person name="Aslett M."/>
        </authorList>
    </citation>
    <scope>NUCLEOTIDE SEQUENCE</scope>
</reference>
<reference evidence="2 3" key="1">
    <citation type="journal article" date="2013" name="Nature">
        <title>The genomes of four tapeworm species reveal adaptations to parasitism.</title>
        <authorList>
            <person name="Tsai I.J."/>
            <person name="Zarowiecki M."/>
            <person name="Holroyd N."/>
            <person name="Garciarrubio A."/>
            <person name="Sanchez-Flores A."/>
            <person name="Brooks K.L."/>
            <person name="Tracey A."/>
            <person name="Bobes R.J."/>
            <person name="Fragoso G."/>
            <person name="Sciutto E."/>
            <person name="Aslett M."/>
            <person name="Beasley H."/>
            <person name="Bennett H.M."/>
            <person name="Cai J."/>
            <person name="Camicia F."/>
            <person name="Clark R."/>
            <person name="Cucher M."/>
            <person name="De Silva N."/>
            <person name="Day T.A."/>
            <person name="Deplazes P."/>
            <person name="Estrada K."/>
            <person name="Fernandez C."/>
            <person name="Holland P.W."/>
            <person name="Hou J."/>
            <person name="Hu S."/>
            <person name="Huckvale T."/>
            <person name="Hung S.S."/>
            <person name="Kamenetzky L."/>
            <person name="Keane J.A."/>
            <person name="Kiss F."/>
            <person name="Koziol U."/>
            <person name="Lambert O."/>
            <person name="Liu K."/>
            <person name="Luo X."/>
            <person name="Luo Y."/>
            <person name="Macchiaroli N."/>
            <person name="Nichol S."/>
            <person name="Paps J."/>
            <person name="Parkinson J."/>
            <person name="Pouchkina-Stantcheva N."/>
            <person name="Riddiford N."/>
            <person name="Rosenzvit M."/>
            <person name="Salinas G."/>
            <person name="Wasmuth J.D."/>
            <person name="Zamanian M."/>
            <person name="Zheng Y."/>
            <person name="Cai X."/>
            <person name="Soberon X."/>
            <person name="Olson P.D."/>
            <person name="Laclette J.P."/>
            <person name="Brehm K."/>
            <person name="Berriman M."/>
            <person name="Garciarrubio A."/>
            <person name="Bobes R.J."/>
            <person name="Fragoso G."/>
            <person name="Sanchez-Flores A."/>
            <person name="Estrada K."/>
            <person name="Cevallos M.A."/>
            <person name="Morett E."/>
            <person name="Gonzalez V."/>
            <person name="Portillo T."/>
            <person name="Ochoa-Leyva A."/>
            <person name="Jose M.V."/>
            <person name="Sciutto E."/>
            <person name="Landa A."/>
            <person name="Jimenez L."/>
            <person name="Valdes V."/>
            <person name="Carrero J.C."/>
            <person name="Larralde C."/>
            <person name="Morales-Montor J."/>
            <person name="Limon-Lason J."/>
            <person name="Soberon X."/>
            <person name="Laclette J.P."/>
        </authorList>
    </citation>
    <scope>NUCLEOTIDE SEQUENCE [LARGE SCALE GENOMIC DNA]</scope>
</reference>
<proteinExistence type="predicted"/>
<protein>
    <submittedName>
        <fullName evidence="2 4">Uncharacterized protein</fullName>
    </submittedName>
</protein>
<dbReference type="WBParaSite" id="EgrG_002045000">
    <property type="protein sequence ID" value="EgrG_002045000"/>
    <property type="gene ID" value="EgrG_002045000"/>
</dbReference>
<gene>
    <name evidence="2" type="ORF">EgrG_002045000</name>
</gene>
<feature type="compositionally biased region" description="Pro residues" evidence="1">
    <location>
        <begin position="425"/>
        <end position="434"/>
    </location>
</feature>
<evidence type="ECO:0000313" key="4">
    <source>
        <dbReference type="WBParaSite" id="EgrG_002045000"/>
    </source>
</evidence>
<organism evidence="2">
    <name type="scientific">Echinococcus granulosus</name>
    <name type="common">Hydatid tapeworm</name>
    <dbReference type="NCBI Taxonomy" id="6210"/>
    <lineage>
        <taxon>Eukaryota</taxon>
        <taxon>Metazoa</taxon>
        <taxon>Spiralia</taxon>
        <taxon>Lophotrochozoa</taxon>
        <taxon>Platyhelminthes</taxon>
        <taxon>Cestoda</taxon>
        <taxon>Eucestoda</taxon>
        <taxon>Cyclophyllidea</taxon>
        <taxon>Taeniidae</taxon>
        <taxon>Echinococcus</taxon>
        <taxon>Echinococcus granulosus group</taxon>
    </lineage>
</organism>